<feature type="non-terminal residue" evidence="2">
    <location>
        <position position="107"/>
    </location>
</feature>
<sequence>RVRIFSRAISNTRLKNARLFLLLLYFITAIFNCLHKLKSAKATKTILLPKGDRHLLIDRTNSKPVIPVLIKTPAPKKKGIWKRLKAKLAPVSTPDLLSPFLLIRRNV</sequence>
<reference evidence="4" key="1">
    <citation type="submission" date="2010-07" db="EMBL/GenBank/DDBJ databases">
        <title>The genome sequence of Gaeumannomyces graminis var. tritici strain R3-111a-1.</title>
        <authorList>
            <consortium name="The Broad Institute Genome Sequencing Platform"/>
            <person name="Ma L.-J."/>
            <person name="Dead R."/>
            <person name="Young S."/>
            <person name="Zeng Q."/>
            <person name="Koehrsen M."/>
            <person name="Alvarado L."/>
            <person name="Berlin A."/>
            <person name="Chapman S.B."/>
            <person name="Chen Z."/>
            <person name="Freedman E."/>
            <person name="Gellesch M."/>
            <person name="Goldberg J."/>
            <person name="Griggs A."/>
            <person name="Gujja S."/>
            <person name="Heilman E.R."/>
            <person name="Heiman D."/>
            <person name="Hepburn T."/>
            <person name="Howarth C."/>
            <person name="Jen D."/>
            <person name="Larson L."/>
            <person name="Mehta T."/>
            <person name="Neiman D."/>
            <person name="Pearson M."/>
            <person name="Roberts A."/>
            <person name="Saif S."/>
            <person name="Shea T."/>
            <person name="Shenoy N."/>
            <person name="Sisk P."/>
            <person name="Stolte C."/>
            <person name="Sykes S."/>
            <person name="Walk T."/>
            <person name="White J."/>
            <person name="Yandava C."/>
            <person name="Haas B."/>
            <person name="Nusbaum C."/>
            <person name="Birren B."/>
        </authorList>
    </citation>
    <scope>NUCLEOTIDE SEQUENCE [LARGE SCALE GENOMIC DNA]</scope>
    <source>
        <strain evidence="4">R3-111a-1</strain>
    </source>
</reference>
<gene>
    <name evidence="3" type="primary">20343046</name>
    <name evidence="2" type="ORF">GGTG_02588</name>
</gene>
<dbReference type="RefSeq" id="XP_009218624.1">
    <property type="nucleotide sequence ID" value="XM_009220360.1"/>
</dbReference>
<organism evidence="2">
    <name type="scientific">Gaeumannomyces tritici (strain R3-111a-1)</name>
    <name type="common">Wheat and barley take-all root rot fungus</name>
    <name type="synonym">Gaeumannomyces graminis var. tritici</name>
    <dbReference type="NCBI Taxonomy" id="644352"/>
    <lineage>
        <taxon>Eukaryota</taxon>
        <taxon>Fungi</taxon>
        <taxon>Dikarya</taxon>
        <taxon>Ascomycota</taxon>
        <taxon>Pezizomycotina</taxon>
        <taxon>Sordariomycetes</taxon>
        <taxon>Sordariomycetidae</taxon>
        <taxon>Magnaporthales</taxon>
        <taxon>Magnaporthaceae</taxon>
        <taxon>Gaeumannomyces</taxon>
    </lineage>
</organism>
<evidence type="ECO:0000313" key="3">
    <source>
        <dbReference type="EnsemblFungi" id="EJT77479"/>
    </source>
</evidence>
<dbReference type="VEuPathDB" id="FungiDB:GGTG_02588"/>
<reference evidence="2" key="3">
    <citation type="submission" date="2010-09" db="EMBL/GenBank/DDBJ databases">
        <title>Annotation of Gaeumannomyces graminis var. tritici R3-111a-1.</title>
        <authorList>
            <consortium name="The Broad Institute Genome Sequencing Platform"/>
            <person name="Ma L.-J."/>
            <person name="Dead R."/>
            <person name="Young S.K."/>
            <person name="Zeng Q."/>
            <person name="Gargeya S."/>
            <person name="Fitzgerald M."/>
            <person name="Haas B."/>
            <person name="Abouelleil A."/>
            <person name="Alvarado L."/>
            <person name="Arachchi H.M."/>
            <person name="Berlin A."/>
            <person name="Brown A."/>
            <person name="Chapman S.B."/>
            <person name="Chen Z."/>
            <person name="Dunbar C."/>
            <person name="Freedman E."/>
            <person name="Gearin G."/>
            <person name="Gellesch M."/>
            <person name="Goldberg J."/>
            <person name="Griggs A."/>
            <person name="Gujja S."/>
            <person name="Heiman D."/>
            <person name="Howarth C."/>
            <person name="Larson L."/>
            <person name="Lui A."/>
            <person name="MacDonald P.J.P."/>
            <person name="Mehta T."/>
            <person name="Montmayeur A."/>
            <person name="Murphy C."/>
            <person name="Neiman D."/>
            <person name="Pearson M."/>
            <person name="Priest M."/>
            <person name="Roberts A."/>
            <person name="Saif S."/>
            <person name="Shea T."/>
            <person name="Shenoy N."/>
            <person name="Sisk P."/>
            <person name="Stolte C."/>
            <person name="Sykes S."/>
            <person name="Yandava C."/>
            <person name="Wortman J."/>
            <person name="Nusbaum C."/>
            <person name="Birren B."/>
        </authorList>
    </citation>
    <scope>NUCLEOTIDE SEQUENCE</scope>
    <source>
        <strain evidence="2">R3-111a-1</strain>
    </source>
</reference>
<accession>J8UJE5</accession>
<proteinExistence type="predicted"/>
<dbReference type="GeneID" id="20343046"/>
<feature type="transmembrane region" description="Helical" evidence="1">
    <location>
        <begin position="17"/>
        <end position="34"/>
    </location>
</feature>
<reference evidence="2" key="2">
    <citation type="submission" date="2010-07" db="EMBL/GenBank/DDBJ databases">
        <authorList>
            <consortium name="The Broad Institute Genome Sequencing Platform"/>
            <consortium name="Broad Institute Genome Sequencing Center for Infectious Disease"/>
            <person name="Ma L.-J."/>
            <person name="Dead R."/>
            <person name="Young S."/>
            <person name="Zeng Q."/>
            <person name="Koehrsen M."/>
            <person name="Alvarado L."/>
            <person name="Berlin A."/>
            <person name="Chapman S.B."/>
            <person name="Chen Z."/>
            <person name="Freedman E."/>
            <person name="Gellesch M."/>
            <person name="Goldberg J."/>
            <person name="Griggs A."/>
            <person name="Gujja S."/>
            <person name="Heilman E.R."/>
            <person name="Heiman D."/>
            <person name="Hepburn T."/>
            <person name="Howarth C."/>
            <person name="Jen D."/>
            <person name="Larson L."/>
            <person name="Mehta T."/>
            <person name="Neiman D."/>
            <person name="Pearson M."/>
            <person name="Roberts A."/>
            <person name="Saif S."/>
            <person name="Shea T."/>
            <person name="Shenoy N."/>
            <person name="Sisk P."/>
            <person name="Stolte C."/>
            <person name="Sykes S."/>
            <person name="Walk T."/>
            <person name="White J."/>
            <person name="Yandava C."/>
            <person name="Haas B."/>
            <person name="Nusbaum C."/>
            <person name="Birren B."/>
        </authorList>
    </citation>
    <scope>NUCLEOTIDE SEQUENCE</scope>
    <source>
        <strain evidence="2">R3-111a-1</strain>
    </source>
</reference>
<keyword evidence="4" id="KW-1185">Reference proteome</keyword>
<reference evidence="3" key="4">
    <citation type="journal article" date="2015" name="G3 (Bethesda)">
        <title>Genome sequences of three phytopathogenic species of the Magnaporthaceae family of fungi.</title>
        <authorList>
            <person name="Okagaki L.H."/>
            <person name="Nunes C.C."/>
            <person name="Sailsbery J."/>
            <person name="Clay B."/>
            <person name="Brown D."/>
            <person name="John T."/>
            <person name="Oh Y."/>
            <person name="Young N."/>
            <person name="Fitzgerald M."/>
            <person name="Haas B.J."/>
            <person name="Zeng Q."/>
            <person name="Young S."/>
            <person name="Adiconis X."/>
            <person name="Fan L."/>
            <person name="Levin J.Z."/>
            <person name="Mitchell T.K."/>
            <person name="Okubara P.A."/>
            <person name="Farman M.L."/>
            <person name="Kohn L.M."/>
            <person name="Birren B."/>
            <person name="Ma L.-J."/>
            <person name="Dean R.A."/>
        </authorList>
    </citation>
    <scope>NUCLEOTIDE SEQUENCE</scope>
    <source>
        <strain evidence="3">R3-111a-1</strain>
    </source>
</reference>
<dbReference type="AlphaFoldDB" id="J8UJE5"/>
<keyword evidence="1" id="KW-1133">Transmembrane helix</keyword>
<evidence type="ECO:0000313" key="2">
    <source>
        <dbReference type="EMBL" id="EJT77479.1"/>
    </source>
</evidence>
<name>J8UJE5_GAET3</name>
<protein>
    <submittedName>
        <fullName evidence="2 3">Uncharacterized protein</fullName>
    </submittedName>
</protein>
<reference evidence="3" key="5">
    <citation type="submission" date="2018-04" db="UniProtKB">
        <authorList>
            <consortium name="EnsemblFungi"/>
        </authorList>
    </citation>
    <scope>IDENTIFICATION</scope>
    <source>
        <strain evidence="3">R3-111a-1</strain>
    </source>
</reference>
<dbReference type="EnsemblFungi" id="EJT77479">
    <property type="protein sequence ID" value="EJT77479"/>
    <property type="gene ID" value="GGTG_02588"/>
</dbReference>
<dbReference type="EMBL" id="GL385396">
    <property type="protein sequence ID" value="EJT77479.1"/>
    <property type="molecule type" value="Genomic_DNA"/>
</dbReference>
<dbReference type="Proteomes" id="UP000006039">
    <property type="component" value="Unassembled WGS sequence"/>
</dbReference>
<keyword evidence="1" id="KW-0472">Membrane</keyword>
<evidence type="ECO:0000256" key="1">
    <source>
        <dbReference type="SAM" id="Phobius"/>
    </source>
</evidence>
<keyword evidence="1" id="KW-0812">Transmembrane</keyword>
<evidence type="ECO:0000313" key="4">
    <source>
        <dbReference type="Proteomes" id="UP000006039"/>
    </source>
</evidence>